<evidence type="ECO:0008006" key="3">
    <source>
        <dbReference type="Google" id="ProtNLM"/>
    </source>
</evidence>
<name>A0ABQ4A7X3_9ACTN</name>
<keyword evidence="2" id="KW-1185">Reference proteome</keyword>
<gene>
    <name evidence="1" type="ORF">Alo02nite_00050</name>
</gene>
<organism evidence="1 2">
    <name type="scientific">Actinoplanes lobatus</name>
    <dbReference type="NCBI Taxonomy" id="113568"/>
    <lineage>
        <taxon>Bacteria</taxon>
        <taxon>Bacillati</taxon>
        <taxon>Actinomycetota</taxon>
        <taxon>Actinomycetes</taxon>
        <taxon>Micromonosporales</taxon>
        <taxon>Micromonosporaceae</taxon>
        <taxon>Actinoplanes</taxon>
    </lineage>
</organism>
<reference evidence="1 2" key="1">
    <citation type="submission" date="2021-01" db="EMBL/GenBank/DDBJ databases">
        <title>Whole genome shotgun sequence of Actinoplanes lobatus NBRC 12513.</title>
        <authorList>
            <person name="Komaki H."/>
            <person name="Tamura T."/>
        </authorList>
    </citation>
    <scope>NUCLEOTIDE SEQUENCE [LARGE SCALE GENOMIC DNA]</scope>
    <source>
        <strain evidence="1 2">NBRC 12513</strain>
    </source>
</reference>
<comment type="caution">
    <text evidence="1">The sequence shown here is derived from an EMBL/GenBank/DDBJ whole genome shotgun (WGS) entry which is preliminary data.</text>
</comment>
<dbReference type="EMBL" id="BOMP01000001">
    <property type="protein sequence ID" value="GIE37107.1"/>
    <property type="molecule type" value="Genomic_DNA"/>
</dbReference>
<sequence>MYAYQCPTCDTRCQVADSARANTPCSMCEARLTWESLAPRTQHFIDAAIRRGSIQGVVAMSEANPPIRMPHSLDLLAFRERAGVKQDRPS</sequence>
<evidence type="ECO:0000313" key="1">
    <source>
        <dbReference type="EMBL" id="GIE37107.1"/>
    </source>
</evidence>
<protein>
    <recommendedName>
        <fullName evidence="3">Regulatory protein FmdB Zinc ribbon domain-containing protein</fullName>
    </recommendedName>
</protein>
<proteinExistence type="predicted"/>
<evidence type="ECO:0000313" key="2">
    <source>
        <dbReference type="Proteomes" id="UP000631312"/>
    </source>
</evidence>
<accession>A0ABQ4A7X3</accession>
<dbReference type="Proteomes" id="UP000631312">
    <property type="component" value="Unassembled WGS sequence"/>
</dbReference>